<feature type="region of interest" description="Disordered" evidence="5">
    <location>
        <begin position="708"/>
        <end position="762"/>
    </location>
</feature>
<dbReference type="GO" id="GO:0005768">
    <property type="term" value="C:endosome"/>
    <property type="evidence" value="ECO:0007669"/>
    <property type="project" value="UniProtKB-SubCell"/>
</dbReference>
<feature type="region of interest" description="Disordered" evidence="5">
    <location>
        <begin position="810"/>
        <end position="831"/>
    </location>
</feature>
<evidence type="ECO:0000256" key="3">
    <source>
        <dbReference type="ARBA" id="ARBA00022490"/>
    </source>
</evidence>
<dbReference type="EMBL" id="CAXLJL010000234">
    <property type="protein sequence ID" value="CAL5134870.1"/>
    <property type="molecule type" value="Genomic_DNA"/>
</dbReference>
<feature type="compositionally biased region" description="Low complexity" evidence="5">
    <location>
        <begin position="712"/>
        <end position="722"/>
    </location>
</feature>
<keyword evidence="4" id="KW-0967">Endosome</keyword>
<comment type="subcellular location">
    <subcellularLocation>
        <location evidence="2">Cytoplasm</location>
    </subcellularLocation>
    <subcellularLocation>
        <location evidence="1">Endosome</location>
    </subcellularLocation>
</comment>
<evidence type="ECO:0000256" key="1">
    <source>
        <dbReference type="ARBA" id="ARBA00004177"/>
    </source>
</evidence>
<evidence type="ECO:0000256" key="2">
    <source>
        <dbReference type="ARBA" id="ARBA00004496"/>
    </source>
</evidence>
<dbReference type="Gene3D" id="1.25.40.280">
    <property type="entry name" value="alix/aip1 like domains"/>
    <property type="match status" value="1"/>
</dbReference>
<evidence type="ECO:0000259" key="6">
    <source>
        <dbReference type="PROSITE" id="PS51180"/>
    </source>
</evidence>
<feature type="compositionally biased region" description="Pro residues" evidence="5">
    <location>
        <begin position="723"/>
        <end position="744"/>
    </location>
</feature>
<proteinExistence type="predicted"/>
<organism evidence="7 8">
    <name type="scientific">Calicophoron daubneyi</name>
    <name type="common">Rumen fluke</name>
    <name type="synonym">Paramphistomum daubneyi</name>
    <dbReference type="NCBI Taxonomy" id="300641"/>
    <lineage>
        <taxon>Eukaryota</taxon>
        <taxon>Metazoa</taxon>
        <taxon>Spiralia</taxon>
        <taxon>Lophotrochozoa</taxon>
        <taxon>Platyhelminthes</taxon>
        <taxon>Trematoda</taxon>
        <taxon>Digenea</taxon>
        <taxon>Plagiorchiida</taxon>
        <taxon>Pronocephalata</taxon>
        <taxon>Paramphistomoidea</taxon>
        <taxon>Paramphistomidae</taxon>
        <taxon>Calicophoron</taxon>
    </lineage>
</organism>
<dbReference type="Proteomes" id="UP001497525">
    <property type="component" value="Unassembled WGS sequence"/>
</dbReference>
<dbReference type="Pfam" id="PF13949">
    <property type="entry name" value="ALIX_LYPXL_bnd"/>
    <property type="match status" value="1"/>
</dbReference>
<feature type="compositionally biased region" description="Low complexity" evidence="5">
    <location>
        <begin position="745"/>
        <end position="754"/>
    </location>
</feature>
<evidence type="ECO:0000313" key="8">
    <source>
        <dbReference type="Proteomes" id="UP001497525"/>
    </source>
</evidence>
<dbReference type="Gene3D" id="1.20.140.50">
    <property type="entry name" value="alix/aip1 like domains"/>
    <property type="match status" value="1"/>
</dbReference>
<dbReference type="Gene3D" id="1.20.120.560">
    <property type="entry name" value="alix/aip1 in complex with the ypdl late domain"/>
    <property type="match status" value="1"/>
</dbReference>
<dbReference type="SMART" id="SM01041">
    <property type="entry name" value="BRO1"/>
    <property type="match status" value="1"/>
</dbReference>
<name>A0AAV2TCJ4_CALDB</name>
<dbReference type="PROSITE" id="PS51180">
    <property type="entry name" value="BRO1"/>
    <property type="match status" value="1"/>
</dbReference>
<dbReference type="InterPro" id="IPR038499">
    <property type="entry name" value="BRO1_sf"/>
</dbReference>
<evidence type="ECO:0000256" key="5">
    <source>
        <dbReference type="SAM" id="MobiDB-lite"/>
    </source>
</evidence>
<dbReference type="AlphaFoldDB" id="A0AAV2TCJ4"/>
<evidence type="ECO:0000256" key="4">
    <source>
        <dbReference type="ARBA" id="ARBA00022753"/>
    </source>
</evidence>
<protein>
    <recommendedName>
        <fullName evidence="6">BRO1 domain-containing protein</fullName>
    </recommendedName>
</protein>
<evidence type="ECO:0000313" key="7">
    <source>
        <dbReference type="EMBL" id="CAL5134870.1"/>
    </source>
</evidence>
<dbReference type="PANTHER" id="PTHR23030:SF30">
    <property type="entry name" value="TYROSINE-PROTEIN PHOSPHATASE NON-RECEPTOR TYPE 23"/>
    <property type="match status" value="1"/>
</dbReference>
<dbReference type="PANTHER" id="PTHR23030">
    <property type="entry name" value="PCD6 INTERACTING PROTEIN-RELATED"/>
    <property type="match status" value="1"/>
</dbReference>
<keyword evidence="3" id="KW-0963">Cytoplasm</keyword>
<reference evidence="7" key="1">
    <citation type="submission" date="2024-06" db="EMBL/GenBank/DDBJ databases">
        <authorList>
            <person name="Liu X."/>
            <person name="Lenzi L."/>
            <person name="Haldenby T S."/>
            <person name="Uol C."/>
        </authorList>
    </citation>
    <scope>NUCLEOTIDE SEQUENCE</scope>
</reference>
<dbReference type="InterPro" id="IPR004328">
    <property type="entry name" value="BRO1_dom"/>
</dbReference>
<feature type="domain" description="BRO1" evidence="6">
    <location>
        <begin position="2"/>
        <end position="386"/>
    </location>
</feature>
<dbReference type="Pfam" id="PF03097">
    <property type="entry name" value="BRO1"/>
    <property type="match status" value="1"/>
</dbReference>
<dbReference type="InterPro" id="IPR025304">
    <property type="entry name" value="ALIX_V_dom"/>
</dbReference>
<gene>
    <name evidence="7" type="ORF">CDAUBV1_LOCUS8825</name>
</gene>
<accession>A0AAV2TCJ4</accession>
<sequence>MTFLSVPVRTTVDVDMKKPLCRVIAANYGTVTQEVNASIDKLSDMRHNMLLRMRDKTITAAKQIAAYHDALLMLESRVPMTENGARIDWKWTDINGKHKKICSSAFERANLIFCYGAVLSQVADSCTPTDEASLKQAVTSLKTAGSAFDYLATNGSMLGSSAGDITLDVFSAYSAVMYAQAQECVFLKAEQSSVPQRLLARLASKTRECYEESLKKCTVSSYKHAIPREWGSMLQTKLSLYSALAQYYMAQECAENKRFGEQIARLQVAYDQIKQAASRGGSSFSHQTLVEQIKRDRDTAIKDNDFIYHEVVPSAKDLSPVPIQGAIGRAELPIPLLGPEVKDIFTGLVPMAVVEAKAKATEEMRRLIGVETQRLTVATDALNAVMISLNLPAAIQGSSSEQISNELLQKAAKIRQLGGVTQLREAVYSLPDSAERNREILKQQQTTLDDEENTDANLKKQFGDRWTRQPSRKLNEQWRNDIAKMLGFLVETQKTDRSLATRFEEQSELFELLSKPDEQLAAAVKSHQQLDSSCPTGNEAQRQELAAVCSQIETLKTDRGSLSDQLGSFQLPDDVQTKFLELYREHNEVPSQSIHDVADEGLQGLRECIRASETKQSELLAELQRKYEAYFGRTDSGGEGGFVARLNAAADGFLALDRDVKEGMKFYAELTERCLKVQEKIDDFCLARTTEKTEHMADITANLSRVTVSDTPAAPSSVSSAPPCRPPPTYQNSAPPPSNPPSAPQAPAATTAPQGMPVPPYGQPGTAWGGPVYGFGVPNYPQAGGMPMYPYYPYNPMAGAQMPMPPYQMMPGQPGAYTPGQPGPTNRPQNS</sequence>
<comment type="caution">
    <text evidence="7">The sequence shown here is derived from an EMBL/GenBank/DDBJ whole genome shotgun (WGS) entry which is preliminary data.</text>
</comment>
<dbReference type="GO" id="GO:0043328">
    <property type="term" value="P:protein transport to vacuole involved in ubiquitin-dependent protein catabolic process via the multivesicular body sorting pathway"/>
    <property type="evidence" value="ECO:0007669"/>
    <property type="project" value="TreeGrafter"/>
</dbReference>